<dbReference type="EMBL" id="JABBNT010000001">
    <property type="protein sequence ID" value="NMM43596.1"/>
    <property type="molecule type" value="Genomic_DNA"/>
</dbReference>
<organism evidence="2 3">
    <name type="scientific">Pacificispira spongiicola</name>
    <dbReference type="NCBI Taxonomy" id="2729598"/>
    <lineage>
        <taxon>Bacteria</taxon>
        <taxon>Pseudomonadati</taxon>
        <taxon>Pseudomonadota</taxon>
        <taxon>Alphaproteobacteria</taxon>
        <taxon>Rhodospirillales</taxon>
        <taxon>Rhodospirillaceae</taxon>
        <taxon>Pacificispira</taxon>
    </lineage>
</organism>
<dbReference type="AlphaFoldDB" id="A0A7Y0HDA3"/>
<dbReference type="RefSeq" id="WP_169623862.1">
    <property type="nucleotide sequence ID" value="NZ_JABBNT010000001.1"/>
</dbReference>
<proteinExistence type="predicted"/>
<evidence type="ECO:0000313" key="3">
    <source>
        <dbReference type="Proteomes" id="UP000539372"/>
    </source>
</evidence>
<keyword evidence="1" id="KW-0812">Transmembrane</keyword>
<keyword evidence="1" id="KW-1133">Transmembrane helix</keyword>
<comment type="caution">
    <text evidence="2">The sequence shown here is derived from an EMBL/GenBank/DDBJ whole genome shotgun (WGS) entry which is preliminary data.</text>
</comment>
<feature type="transmembrane region" description="Helical" evidence="1">
    <location>
        <begin position="60"/>
        <end position="84"/>
    </location>
</feature>
<gene>
    <name evidence="2" type="ORF">HH303_03845</name>
</gene>
<evidence type="ECO:0000256" key="1">
    <source>
        <dbReference type="SAM" id="Phobius"/>
    </source>
</evidence>
<keyword evidence="1" id="KW-0472">Membrane</keyword>
<keyword evidence="3" id="KW-1185">Reference proteome</keyword>
<feature type="transmembrane region" description="Helical" evidence="1">
    <location>
        <begin position="12"/>
        <end position="40"/>
    </location>
</feature>
<feature type="transmembrane region" description="Helical" evidence="1">
    <location>
        <begin position="96"/>
        <end position="119"/>
    </location>
</feature>
<name>A0A7Y0HDA3_9PROT</name>
<dbReference type="Proteomes" id="UP000539372">
    <property type="component" value="Unassembled WGS sequence"/>
</dbReference>
<accession>A0A7Y0HDA3</accession>
<feature type="transmembrane region" description="Helical" evidence="1">
    <location>
        <begin position="149"/>
        <end position="168"/>
    </location>
</feature>
<sequence length="251" mass="26039">MRRSIGLSFIPAAMGILSIYDGALGAAAVAAALVPIFTAADVLRWRAAGPDTPPPVKSVGFSFLLFAAFLAVMAGPYWIFVQFLVADAGSDEGRAVWFAVLGGGGSTAVAATLATRIALHPFASWAFAFRTRFLPFAAYTATIGIETSWAGFPAGLSGIAAVIVYIALTAPIKWRSPASVILPISVLLAACSTVPSDAPPGKLAWREGWSDGCNFSRALSGFGNAWSIDVTRQNSDEDYAEGLKAGAADCG</sequence>
<reference evidence="2 3" key="1">
    <citation type="submission" date="2020-04" db="EMBL/GenBank/DDBJ databases">
        <title>Rhodospirillaceae bacterium KN72 isolated from deep sea.</title>
        <authorList>
            <person name="Zhang D.-C."/>
        </authorList>
    </citation>
    <scope>NUCLEOTIDE SEQUENCE [LARGE SCALE GENOMIC DNA]</scope>
    <source>
        <strain evidence="2 3">KN72</strain>
    </source>
</reference>
<protein>
    <submittedName>
        <fullName evidence="2">Uncharacterized protein</fullName>
    </submittedName>
</protein>
<evidence type="ECO:0000313" key="2">
    <source>
        <dbReference type="EMBL" id="NMM43596.1"/>
    </source>
</evidence>